<feature type="non-terminal residue" evidence="2">
    <location>
        <position position="71"/>
    </location>
</feature>
<feature type="compositionally biased region" description="Pro residues" evidence="1">
    <location>
        <begin position="1"/>
        <end position="14"/>
    </location>
</feature>
<organism evidence="2">
    <name type="scientific">Arion vulgaris</name>
    <dbReference type="NCBI Taxonomy" id="1028688"/>
    <lineage>
        <taxon>Eukaryota</taxon>
        <taxon>Metazoa</taxon>
        <taxon>Spiralia</taxon>
        <taxon>Lophotrochozoa</taxon>
        <taxon>Mollusca</taxon>
        <taxon>Gastropoda</taxon>
        <taxon>Heterobranchia</taxon>
        <taxon>Euthyneura</taxon>
        <taxon>Panpulmonata</taxon>
        <taxon>Eupulmonata</taxon>
        <taxon>Stylommatophora</taxon>
        <taxon>Helicina</taxon>
        <taxon>Arionoidea</taxon>
        <taxon>Arionidae</taxon>
        <taxon>Arion</taxon>
    </lineage>
</organism>
<evidence type="ECO:0000313" key="2">
    <source>
        <dbReference type="EMBL" id="CEK99842.1"/>
    </source>
</evidence>
<dbReference type="AlphaFoldDB" id="A0A0B7C3T7"/>
<protein>
    <submittedName>
        <fullName evidence="2">Uncharacterized protein</fullName>
    </submittedName>
</protein>
<sequence>YGPPHGTYGPPPGSYGPAPTHAAYPRQVYYQVPAQGSYQSYPQQVYVSQQPVYMQSHNKGFLGSNAGKMAA</sequence>
<reference evidence="2" key="1">
    <citation type="submission" date="2014-12" db="EMBL/GenBank/DDBJ databases">
        <title>Insight into the proteome of Arion vulgaris.</title>
        <authorList>
            <person name="Aradska J."/>
            <person name="Bulat T."/>
            <person name="Smidak R."/>
            <person name="Sarate P."/>
            <person name="Gangsoo J."/>
            <person name="Sialana F."/>
            <person name="Bilban M."/>
            <person name="Lubec G."/>
        </authorList>
    </citation>
    <scope>NUCLEOTIDE SEQUENCE</scope>
    <source>
        <tissue evidence="2">Skin</tissue>
    </source>
</reference>
<gene>
    <name evidence="2" type="primary">ORF222260</name>
</gene>
<proteinExistence type="predicted"/>
<feature type="non-terminal residue" evidence="2">
    <location>
        <position position="1"/>
    </location>
</feature>
<feature type="region of interest" description="Disordered" evidence="1">
    <location>
        <begin position="1"/>
        <end position="20"/>
    </location>
</feature>
<evidence type="ECO:0000256" key="1">
    <source>
        <dbReference type="SAM" id="MobiDB-lite"/>
    </source>
</evidence>
<name>A0A0B7C3T7_9EUPU</name>
<dbReference type="EMBL" id="HACG01052971">
    <property type="protein sequence ID" value="CEK99842.1"/>
    <property type="molecule type" value="Transcribed_RNA"/>
</dbReference>
<accession>A0A0B7C3T7</accession>